<dbReference type="GO" id="GO:0016491">
    <property type="term" value="F:oxidoreductase activity"/>
    <property type="evidence" value="ECO:0007669"/>
    <property type="project" value="UniProtKB-KW"/>
</dbReference>
<keyword evidence="1" id="KW-0521">NADP</keyword>
<dbReference type="GeneID" id="19209805"/>
<dbReference type="OMA" id="VICAFTW"/>
<gene>
    <name evidence="4" type="ORF">CONPUDRAFT_78710</name>
</gene>
<feature type="domain" description="NmrA-like" evidence="3">
    <location>
        <begin position="9"/>
        <end position="280"/>
    </location>
</feature>
<organism evidence="4 5">
    <name type="scientific">Coniophora puteana (strain RWD-64-598)</name>
    <name type="common">Brown rot fungus</name>
    <dbReference type="NCBI Taxonomy" id="741705"/>
    <lineage>
        <taxon>Eukaryota</taxon>
        <taxon>Fungi</taxon>
        <taxon>Dikarya</taxon>
        <taxon>Basidiomycota</taxon>
        <taxon>Agaricomycotina</taxon>
        <taxon>Agaricomycetes</taxon>
        <taxon>Agaricomycetidae</taxon>
        <taxon>Boletales</taxon>
        <taxon>Coniophorineae</taxon>
        <taxon>Coniophoraceae</taxon>
        <taxon>Coniophora</taxon>
    </lineage>
</organism>
<dbReference type="AlphaFoldDB" id="A0A5M3N649"/>
<dbReference type="OrthoDB" id="5283654at2759"/>
<dbReference type="InterPro" id="IPR036291">
    <property type="entry name" value="NAD(P)-bd_dom_sf"/>
</dbReference>
<evidence type="ECO:0000259" key="3">
    <source>
        <dbReference type="Pfam" id="PF05368"/>
    </source>
</evidence>
<evidence type="ECO:0000256" key="1">
    <source>
        <dbReference type="ARBA" id="ARBA00022857"/>
    </source>
</evidence>
<dbReference type="Pfam" id="PF05368">
    <property type="entry name" value="NmrA"/>
    <property type="match status" value="1"/>
</dbReference>
<accession>A0A5M3N649</accession>
<dbReference type="Gene3D" id="3.40.50.720">
    <property type="entry name" value="NAD(P)-binding Rossmann-like Domain"/>
    <property type="match status" value="1"/>
</dbReference>
<dbReference type="PANTHER" id="PTHR47706">
    <property type="entry name" value="NMRA-LIKE FAMILY PROTEIN"/>
    <property type="match status" value="1"/>
</dbReference>
<dbReference type="Proteomes" id="UP000053558">
    <property type="component" value="Unassembled WGS sequence"/>
</dbReference>
<dbReference type="InterPro" id="IPR051609">
    <property type="entry name" value="NmrA/Isoflavone_reductase-like"/>
</dbReference>
<dbReference type="InterPro" id="IPR008030">
    <property type="entry name" value="NmrA-like"/>
</dbReference>
<dbReference type="SUPFAM" id="SSF51735">
    <property type="entry name" value="NAD(P)-binding Rossmann-fold domains"/>
    <property type="match status" value="1"/>
</dbReference>
<proteinExistence type="predicted"/>
<dbReference type="KEGG" id="cput:CONPUDRAFT_78710"/>
<protein>
    <submittedName>
        <fullName evidence="4">NAD(P)-binding protein</fullName>
    </submittedName>
</protein>
<keyword evidence="2" id="KW-0560">Oxidoreductase</keyword>
<dbReference type="PANTHER" id="PTHR47706:SF9">
    <property type="entry name" value="NMRA-LIKE DOMAIN-CONTAINING PROTEIN-RELATED"/>
    <property type="match status" value="1"/>
</dbReference>
<evidence type="ECO:0000313" key="4">
    <source>
        <dbReference type="EMBL" id="EIW86335.1"/>
    </source>
</evidence>
<dbReference type="RefSeq" id="XP_007762749.1">
    <property type="nucleotide sequence ID" value="XM_007764559.1"/>
</dbReference>
<evidence type="ECO:0000256" key="2">
    <source>
        <dbReference type="ARBA" id="ARBA00023002"/>
    </source>
</evidence>
<reference evidence="5" key="1">
    <citation type="journal article" date="2012" name="Science">
        <title>The Paleozoic origin of enzymatic lignin decomposition reconstructed from 31 fungal genomes.</title>
        <authorList>
            <person name="Floudas D."/>
            <person name="Binder M."/>
            <person name="Riley R."/>
            <person name="Barry K."/>
            <person name="Blanchette R.A."/>
            <person name="Henrissat B."/>
            <person name="Martinez A.T."/>
            <person name="Otillar R."/>
            <person name="Spatafora J.W."/>
            <person name="Yadav J.S."/>
            <person name="Aerts A."/>
            <person name="Benoit I."/>
            <person name="Boyd A."/>
            <person name="Carlson A."/>
            <person name="Copeland A."/>
            <person name="Coutinho P.M."/>
            <person name="de Vries R.P."/>
            <person name="Ferreira P."/>
            <person name="Findley K."/>
            <person name="Foster B."/>
            <person name="Gaskell J."/>
            <person name="Glotzer D."/>
            <person name="Gorecki P."/>
            <person name="Heitman J."/>
            <person name="Hesse C."/>
            <person name="Hori C."/>
            <person name="Igarashi K."/>
            <person name="Jurgens J.A."/>
            <person name="Kallen N."/>
            <person name="Kersten P."/>
            <person name="Kohler A."/>
            <person name="Kuees U."/>
            <person name="Kumar T.K.A."/>
            <person name="Kuo A."/>
            <person name="LaButti K."/>
            <person name="Larrondo L.F."/>
            <person name="Lindquist E."/>
            <person name="Ling A."/>
            <person name="Lombard V."/>
            <person name="Lucas S."/>
            <person name="Lundell T."/>
            <person name="Martin R."/>
            <person name="McLaughlin D.J."/>
            <person name="Morgenstern I."/>
            <person name="Morin E."/>
            <person name="Murat C."/>
            <person name="Nagy L.G."/>
            <person name="Nolan M."/>
            <person name="Ohm R.A."/>
            <person name="Patyshakuliyeva A."/>
            <person name="Rokas A."/>
            <person name="Ruiz-Duenas F.J."/>
            <person name="Sabat G."/>
            <person name="Salamov A."/>
            <person name="Samejima M."/>
            <person name="Schmutz J."/>
            <person name="Slot J.C."/>
            <person name="St John F."/>
            <person name="Stenlid J."/>
            <person name="Sun H."/>
            <person name="Sun S."/>
            <person name="Syed K."/>
            <person name="Tsang A."/>
            <person name="Wiebenga A."/>
            <person name="Young D."/>
            <person name="Pisabarro A."/>
            <person name="Eastwood D.C."/>
            <person name="Martin F."/>
            <person name="Cullen D."/>
            <person name="Grigoriev I.V."/>
            <person name="Hibbett D.S."/>
        </authorList>
    </citation>
    <scope>NUCLEOTIDE SEQUENCE [LARGE SCALE GENOMIC DNA]</scope>
    <source>
        <strain evidence="5">RWD-64-598 SS2</strain>
    </source>
</reference>
<dbReference type="EMBL" id="JH711573">
    <property type="protein sequence ID" value="EIW86335.1"/>
    <property type="molecule type" value="Genomic_DNA"/>
</dbReference>
<comment type="caution">
    <text evidence="4">The sequence shown here is derived from an EMBL/GenBank/DDBJ whole genome shotgun (WGS) entry which is preliminary data.</text>
</comment>
<sequence>MSEQTYSSFAVVGAGPSIGLKIVSALLETGASVVVLSRAPKDVPPGAKLVIVDYASTSSVAQVLKEHGVEVIVSALSFYALEAQGPLAQAAKDTGVKLFVPSEYGMPSEGGKEGHLLAKSNFAEYLKSLGVPSLRVYAGMFAEYIPWLTGVPDTGKMLIIGKGDKSASFTSISDVAGFLAYVLTTLPPSQLHDVSFRIEGERISLSSVGALYRASATKSSVVTEYVDKLPESFVKQSFLQNKFEQGRVSSGWDNYKNSDDISAASSGNELWKDHRFKSVKEALDL</sequence>
<keyword evidence="5" id="KW-1185">Reference proteome</keyword>
<name>A0A5M3N649_CONPW</name>
<evidence type="ECO:0000313" key="5">
    <source>
        <dbReference type="Proteomes" id="UP000053558"/>
    </source>
</evidence>